<dbReference type="PANTHER" id="PTHR30572:SF4">
    <property type="entry name" value="ABC TRANSPORTER PERMEASE YTRF"/>
    <property type="match status" value="1"/>
</dbReference>
<evidence type="ECO:0000256" key="6">
    <source>
        <dbReference type="ARBA" id="ARBA00038076"/>
    </source>
</evidence>
<reference evidence="9 10" key="1">
    <citation type="submission" date="2016-07" db="EMBL/GenBank/DDBJ databases">
        <title>Characterization of isolates of Eisenbergiella tayi derived from blood cultures, using whole genome sequencing.</title>
        <authorList>
            <person name="Burdz T."/>
            <person name="Wiebe D."/>
            <person name="Huynh C."/>
            <person name="Bernard K."/>
        </authorList>
    </citation>
    <scope>NUCLEOTIDE SEQUENCE [LARGE SCALE GENOMIC DNA]</scope>
    <source>
        <strain evidence="9 10">NML 110608</strain>
    </source>
</reference>
<organism evidence="9 10">
    <name type="scientific">Eisenbergiella tayi</name>
    <dbReference type="NCBI Taxonomy" id="1432052"/>
    <lineage>
        <taxon>Bacteria</taxon>
        <taxon>Bacillati</taxon>
        <taxon>Bacillota</taxon>
        <taxon>Clostridia</taxon>
        <taxon>Lachnospirales</taxon>
        <taxon>Lachnospiraceae</taxon>
        <taxon>Eisenbergiella</taxon>
    </lineage>
</organism>
<feature type="transmembrane region" description="Helical" evidence="7">
    <location>
        <begin position="761"/>
        <end position="780"/>
    </location>
</feature>
<name>A0A1E3AI09_9FIRM</name>
<accession>A0A1E3AI09</accession>
<comment type="similarity">
    <text evidence="6">Belongs to the ABC-4 integral membrane protein family.</text>
</comment>
<evidence type="ECO:0000256" key="3">
    <source>
        <dbReference type="ARBA" id="ARBA00022692"/>
    </source>
</evidence>
<evidence type="ECO:0000313" key="9">
    <source>
        <dbReference type="EMBL" id="ODM08378.1"/>
    </source>
</evidence>
<evidence type="ECO:0000256" key="5">
    <source>
        <dbReference type="ARBA" id="ARBA00023136"/>
    </source>
</evidence>
<keyword evidence="5 7" id="KW-0472">Membrane</keyword>
<dbReference type="EMBL" id="MCGH01000001">
    <property type="protein sequence ID" value="ODM08378.1"/>
    <property type="molecule type" value="Genomic_DNA"/>
</dbReference>
<dbReference type="InterPro" id="IPR003838">
    <property type="entry name" value="ABC3_permease_C"/>
</dbReference>
<comment type="subcellular location">
    <subcellularLocation>
        <location evidence="1">Cell membrane</location>
        <topology evidence="1">Multi-pass membrane protein</topology>
    </subcellularLocation>
</comment>
<evidence type="ECO:0000256" key="2">
    <source>
        <dbReference type="ARBA" id="ARBA00022475"/>
    </source>
</evidence>
<feature type="transmembrane region" description="Helical" evidence="7">
    <location>
        <begin position="717"/>
        <end position="741"/>
    </location>
</feature>
<feature type="domain" description="ABC3 transporter permease C-terminal" evidence="8">
    <location>
        <begin position="668"/>
        <end position="786"/>
    </location>
</feature>
<feature type="transmembrane region" description="Helical" evidence="7">
    <location>
        <begin position="409"/>
        <end position="430"/>
    </location>
</feature>
<dbReference type="PANTHER" id="PTHR30572">
    <property type="entry name" value="MEMBRANE COMPONENT OF TRANSPORTER-RELATED"/>
    <property type="match status" value="1"/>
</dbReference>
<evidence type="ECO:0000256" key="1">
    <source>
        <dbReference type="ARBA" id="ARBA00004651"/>
    </source>
</evidence>
<gene>
    <name evidence="9" type="ORF">BEI61_00007</name>
</gene>
<proteinExistence type="inferred from homology"/>
<sequence>MTLPFDNDTSRIVKKLAKRSLAAEKRRNLLICCTIAFAVALMTGLSFFAAAQKAKVERDIRGQYQVMILRSTQERVDSLAAQPEVERWGLSSTFPLSRYQDSVLSVLYADTNWMALGNKPAVEGQMPQGEHEILVDSAFLDYFHLPHETGQQIKLDLGCGEQTYMVTGILQTENLSRMFEIIVSKAFVTAYSDGTPEFEFRMCYRGGEQMDADHLKEDILTFLAAQEVPEQDIFFSSDYFNMEGFRNNAGGYALPAALVILLACGMVIYNIFYISVNGKVKEYGRLKVIGATPRQLRRIVRYESIYLFLLGIPAGLVIGSVIAFACLPAYWSWTDNSKAAVVILAMTGLMIFLSTDTPVRMAAKVSPIEAVRTSNYAREGRHVNSRRPHRRLTPSVLSKMNFERNGRKAAITLASLSLSGILLLTAATLYHSINFNSMAAKYMGDGGNYMISWQDAVDMEKIPEQALDNPLYDDLREQILALPDVDAITSYDAVTVEIDLPRKADTFIITAMRREQFSQQLPDNRIAAGTADYDALAEGNGILISDSSDHILSGYEYTPQIGDVLHLKTYGGQDMDLNVMGIVKEGSRDATGVLASLFILPEETLHKLYPEVKNFQMVWNVHAAQDSDVLRTQLFQIAENPALTIIARSDLTATLQTSFRELVRLVYLFTAFLFVFALVNLTNTLITNLLTRRQELGILQSVGMTRKQLSRMLSWECLRYISGALGATVILGSACGAVLILILNRLNVLGVPSYCFPMWELTAFVCALLIIHCLYILFAIRYMKQQSIAACIRAAG</sequence>
<feature type="transmembrane region" description="Helical" evidence="7">
    <location>
        <begin position="665"/>
        <end position="686"/>
    </location>
</feature>
<keyword evidence="4 7" id="KW-1133">Transmembrane helix</keyword>
<dbReference type="GO" id="GO:0022857">
    <property type="term" value="F:transmembrane transporter activity"/>
    <property type="evidence" value="ECO:0007669"/>
    <property type="project" value="TreeGrafter"/>
</dbReference>
<feature type="transmembrane region" description="Helical" evidence="7">
    <location>
        <begin position="337"/>
        <end position="354"/>
    </location>
</feature>
<dbReference type="InterPro" id="IPR050250">
    <property type="entry name" value="Macrolide_Exporter_MacB"/>
</dbReference>
<comment type="caution">
    <text evidence="9">The sequence shown here is derived from an EMBL/GenBank/DDBJ whole genome shotgun (WGS) entry which is preliminary data.</text>
</comment>
<dbReference type="AlphaFoldDB" id="A0A1E3AI09"/>
<feature type="transmembrane region" description="Helical" evidence="7">
    <location>
        <begin position="252"/>
        <end position="276"/>
    </location>
</feature>
<protein>
    <submittedName>
        <fullName evidence="9">FtsX-like permease family protein</fullName>
    </submittedName>
</protein>
<dbReference type="Pfam" id="PF02687">
    <property type="entry name" value="FtsX"/>
    <property type="match status" value="2"/>
</dbReference>
<evidence type="ECO:0000313" key="10">
    <source>
        <dbReference type="Proteomes" id="UP000094067"/>
    </source>
</evidence>
<dbReference type="Proteomes" id="UP000094067">
    <property type="component" value="Unassembled WGS sequence"/>
</dbReference>
<feature type="domain" description="ABC3 transporter permease C-terminal" evidence="8">
    <location>
        <begin position="257"/>
        <end position="366"/>
    </location>
</feature>
<evidence type="ECO:0000256" key="4">
    <source>
        <dbReference type="ARBA" id="ARBA00022989"/>
    </source>
</evidence>
<evidence type="ECO:0000259" key="8">
    <source>
        <dbReference type="Pfam" id="PF02687"/>
    </source>
</evidence>
<keyword evidence="3 7" id="KW-0812">Transmembrane</keyword>
<feature type="transmembrane region" description="Helical" evidence="7">
    <location>
        <begin position="305"/>
        <end position="331"/>
    </location>
</feature>
<dbReference type="GO" id="GO:0005886">
    <property type="term" value="C:plasma membrane"/>
    <property type="evidence" value="ECO:0007669"/>
    <property type="project" value="UniProtKB-SubCell"/>
</dbReference>
<feature type="transmembrane region" description="Helical" evidence="7">
    <location>
        <begin position="28"/>
        <end position="51"/>
    </location>
</feature>
<keyword evidence="2" id="KW-1003">Cell membrane</keyword>
<evidence type="ECO:0000256" key="7">
    <source>
        <dbReference type="SAM" id="Phobius"/>
    </source>
</evidence>